<evidence type="ECO:0000313" key="5">
    <source>
        <dbReference type="EMBL" id="KIP03574.1"/>
    </source>
</evidence>
<evidence type="ECO:0000256" key="2">
    <source>
        <dbReference type="ARBA" id="ARBA00022553"/>
    </source>
</evidence>
<dbReference type="InterPro" id="IPR020845">
    <property type="entry name" value="AMP-binding_CS"/>
</dbReference>
<proteinExistence type="predicted"/>
<dbReference type="InterPro" id="IPR036291">
    <property type="entry name" value="NAD(P)-bd_dom_sf"/>
</dbReference>
<accession>A0A0C3NFR8</accession>
<dbReference type="Pfam" id="PF23562">
    <property type="entry name" value="AMP-binding_C_3"/>
    <property type="match status" value="1"/>
</dbReference>
<evidence type="ECO:0000259" key="4">
    <source>
        <dbReference type="Pfam" id="PF07993"/>
    </source>
</evidence>
<dbReference type="Gene3D" id="3.40.50.12780">
    <property type="entry name" value="N-terminal domain of ligase-like"/>
    <property type="match status" value="1"/>
</dbReference>
<keyword evidence="1" id="KW-0596">Phosphopantetheine</keyword>
<gene>
    <name evidence="5" type="ORF">PHLGIDRAFT_77382</name>
</gene>
<evidence type="ECO:0000256" key="1">
    <source>
        <dbReference type="ARBA" id="ARBA00022450"/>
    </source>
</evidence>
<evidence type="ECO:0000313" key="6">
    <source>
        <dbReference type="Proteomes" id="UP000053257"/>
    </source>
</evidence>
<dbReference type="PANTHER" id="PTHR43439">
    <property type="entry name" value="PHENYLACETATE-COENZYME A LIGASE"/>
    <property type="match status" value="1"/>
</dbReference>
<dbReference type="PROSITE" id="PS00455">
    <property type="entry name" value="AMP_BINDING"/>
    <property type="match status" value="1"/>
</dbReference>
<dbReference type="Gene3D" id="3.40.50.720">
    <property type="entry name" value="NAD(P)-binding Rossmann-like Domain"/>
    <property type="match status" value="1"/>
</dbReference>
<dbReference type="Pfam" id="PF00501">
    <property type="entry name" value="AMP-binding"/>
    <property type="match status" value="1"/>
</dbReference>
<protein>
    <recommendedName>
        <fullName evidence="7">Polyketide synthase phosphopantetheine-binding domain-containing protein</fullName>
    </recommendedName>
</protein>
<dbReference type="InterPro" id="IPR051414">
    <property type="entry name" value="Adenylate-forming_Reductase"/>
</dbReference>
<dbReference type="InterPro" id="IPR042099">
    <property type="entry name" value="ANL_N_sf"/>
</dbReference>
<dbReference type="InterPro" id="IPR013120">
    <property type="entry name" value="FAR_NAD-bd"/>
</dbReference>
<reference evidence="5 6" key="1">
    <citation type="journal article" date="2014" name="PLoS Genet.">
        <title>Analysis of the Phlebiopsis gigantea genome, transcriptome and secretome provides insight into its pioneer colonization strategies of wood.</title>
        <authorList>
            <person name="Hori C."/>
            <person name="Ishida T."/>
            <person name="Igarashi K."/>
            <person name="Samejima M."/>
            <person name="Suzuki H."/>
            <person name="Master E."/>
            <person name="Ferreira P."/>
            <person name="Ruiz-Duenas F.J."/>
            <person name="Held B."/>
            <person name="Canessa P."/>
            <person name="Larrondo L.F."/>
            <person name="Schmoll M."/>
            <person name="Druzhinina I.S."/>
            <person name="Kubicek C.P."/>
            <person name="Gaskell J.A."/>
            <person name="Kersten P."/>
            <person name="St John F."/>
            <person name="Glasner J."/>
            <person name="Sabat G."/>
            <person name="Splinter BonDurant S."/>
            <person name="Syed K."/>
            <person name="Yadav J."/>
            <person name="Mgbeahuruike A.C."/>
            <person name="Kovalchuk A."/>
            <person name="Asiegbu F.O."/>
            <person name="Lackner G."/>
            <person name="Hoffmeister D."/>
            <person name="Rencoret J."/>
            <person name="Gutierrez A."/>
            <person name="Sun H."/>
            <person name="Lindquist E."/>
            <person name="Barry K."/>
            <person name="Riley R."/>
            <person name="Grigoriev I.V."/>
            <person name="Henrissat B."/>
            <person name="Kues U."/>
            <person name="Berka R.M."/>
            <person name="Martinez A.T."/>
            <person name="Covert S.F."/>
            <person name="Blanchette R.A."/>
            <person name="Cullen D."/>
        </authorList>
    </citation>
    <scope>NUCLEOTIDE SEQUENCE [LARGE SCALE GENOMIC DNA]</scope>
    <source>
        <strain evidence="5 6">11061_1 CR5-6</strain>
    </source>
</reference>
<dbReference type="InterPro" id="IPR000873">
    <property type="entry name" value="AMP-dep_synth/lig_dom"/>
</dbReference>
<dbReference type="SUPFAM" id="SSF56801">
    <property type="entry name" value="Acetyl-CoA synthetase-like"/>
    <property type="match status" value="1"/>
</dbReference>
<dbReference type="STRING" id="745531.A0A0C3NFR8"/>
<dbReference type="EMBL" id="KN840609">
    <property type="protein sequence ID" value="KIP03574.1"/>
    <property type="molecule type" value="Genomic_DNA"/>
</dbReference>
<organism evidence="5 6">
    <name type="scientific">Phlebiopsis gigantea (strain 11061_1 CR5-6)</name>
    <name type="common">White-rot fungus</name>
    <name type="synonym">Peniophora gigantea</name>
    <dbReference type="NCBI Taxonomy" id="745531"/>
    <lineage>
        <taxon>Eukaryota</taxon>
        <taxon>Fungi</taxon>
        <taxon>Dikarya</taxon>
        <taxon>Basidiomycota</taxon>
        <taxon>Agaricomycotina</taxon>
        <taxon>Agaricomycetes</taxon>
        <taxon>Polyporales</taxon>
        <taxon>Phanerochaetaceae</taxon>
        <taxon>Phlebiopsis</taxon>
    </lineage>
</organism>
<dbReference type="OrthoDB" id="429813at2759"/>
<feature type="domain" description="AMP-dependent synthetase/ligase" evidence="3">
    <location>
        <begin position="49"/>
        <end position="357"/>
    </location>
</feature>
<dbReference type="SUPFAM" id="SSF51735">
    <property type="entry name" value="NAD(P)-binding Rossmann-fold domains"/>
    <property type="match status" value="1"/>
</dbReference>
<evidence type="ECO:0008006" key="7">
    <source>
        <dbReference type="Google" id="ProtNLM"/>
    </source>
</evidence>
<keyword evidence="2" id="KW-0597">Phosphoprotein</keyword>
<sequence>MASVIASPVPPPVDGSSTVIPGLVDFHAARNPLLPWALLAAPETATPAGSISWREFAEATHRVAHALRPNRAGPDNAIVALLINCDTVYYLALIAGLIRAGLIPFPLSHRNSALAVVSLLKQTSCHRMISQPSFSSLLSDVQHELSVESWGLMVEDLPDIENIFPVLYGKDREGLFVPYPARDSIYKHDVAFYIHSSGSTGFPKPVPQRFVNMLEVSNCPILRDSRARGIVWGPMALPPFHVMGIYTMLYGPLASGLPVGLFAPRAPASPLVPTPQITLRACLAIGCTGIPTVPAFIDAWAKNEDDLKLLKTLQIIAFAGGPLASKTGAALVAAGAPLYPWYGATEFGPPTRVFDLVTDVSAVPDAKTLLEWEWVQFGDYVRPRWEPQGDGTYELQLLTCETHHPSIENLPDCRGYATNDLFQPHPTKSGLWRVTGRKDDVLVLGSGEKVVPIPQEGVIGSSRMVNAAVMFGRGKSQCGVLIELDAEYVAEYSIPEALPKIRNDVWPVIEEANNSAPAFARIFKEMVIVVDPARPLPRAGKGTIMRKQALQMYETDIEELLHATFLRNRIIGALRSDHDPDIATRAAQNVSQNFVFEHPMLRELAFAVAALAESGTPDATRVRTAEQQIVDMIEKYTADLPMPVCATAPGGEGARRVVVLLTGSTGNVGSQLLASMLSNQKIAQIYTLNRWSAQTHNRQKTAFLERGLDVRLLDDPRLTQLVGGVTKENFGLAPETYAEVRNVVTHVLHNAWRVDFNLSLQSFEAHVAGTRKLVDFCCAIDRPVKLLFTSSISEARNWNVFTGPVPEDPIPSAEVATANGYGSSKYVAGQVLARAAETGLQCTSLRLGQVCGSKMTGAWSTTEWFPILVKSSMSLGLLPDFNGLVSWIPADAVADAMIDLVMSKDPLPPFLNLVHPHPVSWNVVRDSLRKHLAPRTLAIIPLCEWLDKVEQLPAEDGTINKVPAIKLLEYYRGLAKGEERFAKVFKTLSVETGGWPVFGTRRIQQYSPSLRDLDVLGDAHAEAWIGYWKQTGFLHSVG</sequence>
<dbReference type="AlphaFoldDB" id="A0A0C3NFR8"/>
<feature type="domain" description="Thioester reductase (TE)" evidence="4">
    <location>
        <begin position="661"/>
        <end position="897"/>
    </location>
</feature>
<dbReference type="HOGENOM" id="CLU_002220_1_0_1"/>
<dbReference type="Proteomes" id="UP000053257">
    <property type="component" value="Unassembled WGS sequence"/>
</dbReference>
<keyword evidence="6" id="KW-1185">Reference proteome</keyword>
<name>A0A0C3NFR8_PHLG1</name>
<evidence type="ECO:0000259" key="3">
    <source>
        <dbReference type="Pfam" id="PF00501"/>
    </source>
</evidence>
<dbReference type="PANTHER" id="PTHR43439:SF2">
    <property type="entry name" value="ENZYME, PUTATIVE (JCVI)-RELATED"/>
    <property type="match status" value="1"/>
</dbReference>
<dbReference type="Pfam" id="PF07993">
    <property type="entry name" value="NAD_binding_4"/>
    <property type="match status" value="1"/>
</dbReference>